<dbReference type="Pfam" id="PF00665">
    <property type="entry name" value="rve"/>
    <property type="match status" value="1"/>
</dbReference>
<feature type="region of interest" description="Disordered" evidence="2">
    <location>
        <begin position="175"/>
        <end position="211"/>
    </location>
</feature>
<keyword evidence="1" id="KW-0862">Zinc</keyword>
<proteinExistence type="predicted"/>
<reference evidence="5" key="1">
    <citation type="submission" date="2021-03" db="EMBL/GenBank/DDBJ databases">
        <authorList>
            <person name="Bekaert M."/>
        </authorList>
    </citation>
    <scope>NUCLEOTIDE SEQUENCE</scope>
</reference>
<dbReference type="InterPro" id="IPR041588">
    <property type="entry name" value="Integrase_H2C2"/>
</dbReference>
<dbReference type="InterPro" id="IPR001584">
    <property type="entry name" value="Integrase_cat-core"/>
</dbReference>
<protein>
    <submittedName>
        <fullName evidence="5">Uncharacterized protein</fullName>
    </submittedName>
</protein>
<dbReference type="Gene3D" id="1.10.340.70">
    <property type="match status" value="1"/>
</dbReference>
<accession>A0A8S3PWL0</accession>
<feature type="compositionally biased region" description="Basic and acidic residues" evidence="2">
    <location>
        <begin position="768"/>
        <end position="779"/>
    </location>
</feature>
<dbReference type="SUPFAM" id="SSF57756">
    <property type="entry name" value="Retrovirus zinc finger-like domains"/>
    <property type="match status" value="1"/>
</dbReference>
<feature type="region of interest" description="Disordered" evidence="2">
    <location>
        <begin position="744"/>
        <end position="789"/>
    </location>
</feature>
<dbReference type="FunFam" id="1.10.340.70:FF:000003">
    <property type="entry name" value="Protein CBG25708"/>
    <property type="match status" value="1"/>
</dbReference>
<gene>
    <name evidence="5" type="ORF">MEDL_3623</name>
</gene>
<dbReference type="PROSITE" id="PS50158">
    <property type="entry name" value="ZF_CCHC"/>
    <property type="match status" value="2"/>
</dbReference>
<dbReference type="PANTHER" id="PTHR37984">
    <property type="entry name" value="PROTEIN CBG26694"/>
    <property type="match status" value="1"/>
</dbReference>
<dbReference type="InterPro" id="IPR036875">
    <property type="entry name" value="Znf_CCHC_sf"/>
</dbReference>
<dbReference type="SUPFAM" id="SSF53098">
    <property type="entry name" value="Ribonuclease H-like"/>
    <property type="match status" value="1"/>
</dbReference>
<evidence type="ECO:0000259" key="4">
    <source>
        <dbReference type="PROSITE" id="PS50994"/>
    </source>
</evidence>
<dbReference type="Gene3D" id="3.30.420.10">
    <property type="entry name" value="Ribonuclease H-like superfamily/Ribonuclease H"/>
    <property type="match status" value="1"/>
</dbReference>
<dbReference type="PANTHER" id="PTHR37984:SF11">
    <property type="entry name" value="INTEGRASE CATALYTIC DOMAIN-CONTAINING PROTEIN"/>
    <property type="match status" value="1"/>
</dbReference>
<dbReference type="Proteomes" id="UP000683360">
    <property type="component" value="Unassembled WGS sequence"/>
</dbReference>
<keyword evidence="1" id="KW-0863">Zinc-finger</keyword>
<comment type="caution">
    <text evidence="5">The sequence shown here is derived from an EMBL/GenBank/DDBJ whole genome shotgun (WGS) entry which is preliminary data.</text>
</comment>
<evidence type="ECO:0000259" key="3">
    <source>
        <dbReference type="PROSITE" id="PS50158"/>
    </source>
</evidence>
<feature type="domain" description="CCHC-type" evidence="3">
    <location>
        <begin position="241"/>
        <end position="255"/>
    </location>
</feature>
<feature type="domain" description="Integrase catalytic" evidence="4">
    <location>
        <begin position="481"/>
        <end position="634"/>
    </location>
</feature>
<dbReference type="InterPro" id="IPR001878">
    <property type="entry name" value="Znf_CCHC"/>
</dbReference>
<dbReference type="GO" id="GO:0015074">
    <property type="term" value="P:DNA integration"/>
    <property type="evidence" value="ECO:0007669"/>
    <property type="project" value="InterPro"/>
</dbReference>
<dbReference type="InterPro" id="IPR036397">
    <property type="entry name" value="RNaseH_sf"/>
</dbReference>
<keyword evidence="1" id="KW-0479">Metal-binding</keyword>
<keyword evidence="6" id="KW-1185">Reference proteome</keyword>
<dbReference type="PROSITE" id="PS50994">
    <property type="entry name" value="INTEGRASE"/>
    <property type="match status" value="1"/>
</dbReference>
<dbReference type="GO" id="GO:0008270">
    <property type="term" value="F:zinc ion binding"/>
    <property type="evidence" value="ECO:0007669"/>
    <property type="project" value="UniProtKB-KW"/>
</dbReference>
<dbReference type="SMART" id="SM00343">
    <property type="entry name" value="ZnF_C2HC"/>
    <property type="match status" value="2"/>
</dbReference>
<evidence type="ECO:0000313" key="6">
    <source>
        <dbReference type="Proteomes" id="UP000683360"/>
    </source>
</evidence>
<dbReference type="FunFam" id="3.30.420.10:FF:000063">
    <property type="entry name" value="Retrovirus-related Pol polyprotein from transposon 297-like Protein"/>
    <property type="match status" value="1"/>
</dbReference>
<dbReference type="Pfam" id="PF00098">
    <property type="entry name" value="zf-CCHC"/>
    <property type="match status" value="1"/>
</dbReference>
<dbReference type="InterPro" id="IPR050951">
    <property type="entry name" value="Retrovirus_Pol_polyprotein"/>
</dbReference>
<dbReference type="GO" id="GO:0003676">
    <property type="term" value="F:nucleic acid binding"/>
    <property type="evidence" value="ECO:0007669"/>
    <property type="project" value="InterPro"/>
</dbReference>
<dbReference type="InterPro" id="IPR012337">
    <property type="entry name" value="RNaseH-like_sf"/>
</dbReference>
<sequence>MAAKIDLNPVGNFDVSGDRLGQSWTRWLRSFELYATGKGVDDKKQKKALLLHCAGLDVQDIYFTLTEEDGDDDFDKTIKTLKKHFDAKINFSVERYNLRSIKQNETETIDQYITRLKQQVVLCDHPDPDAQVRDQVIEKCRSNRLRTRLLEKGPGLTLDDVRTIARTLEMAEKHSREMEGATGYGNNPSSSHGSVNRVNQRKPTQYGQNKTKTKSGLKCYRCGREGHFGKDPSCPAQGKTCNKCGKSGHFGTVCKTKQGGQQNQRRYGKYGTKSASETPLEVLGKFTCEINVKGQSESVEGAFYVVKGNSVSLLGKATAIQLDALSRLVAINKSEFKERNVAEEFVRFCAQEGTPKALTTQEIEKEAKVDTELSEVRNCLQQAKWNQSVMSAYYPVKNELSVIGYLVMRGRRIIIPKTLQAKCLQLAHEGHLGIVGTKQMLRSKVWWPNMDKDVEKYVKSCHGCQITSQFSHPEPLEPTKLPTGPWQYLAIDLLGPLPSGHFVFVVIDYYSRYYEIDITKDTSSEKMIDSLENMFLRHGLPLSIRSDNGPQFTSKLFKQYLEDIDVKHIRNTPLYPAANGEVERQNRSLMKRIRIAQADAMDWKRELRKYIMAYRTKPHSVTGVSPSELLFKRKIRTKLPEIYCEEDVTTLDEEVKDRDMYAKHKNKMYIDEKRNAHESDLKTGDNVLVKQQYTNKMTTPFISTPYKLVDKIGNQCVVQSPEGVQYRRNTTHVKKYNDRNVSSEKDNDCVMLDDPIETPKPISDEAGDVTRRPVRERKMPSKFNDYIVS</sequence>
<dbReference type="Gene3D" id="4.10.60.10">
    <property type="entry name" value="Zinc finger, CCHC-type"/>
    <property type="match status" value="1"/>
</dbReference>
<evidence type="ECO:0000256" key="2">
    <source>
        <dbReference type="SAM" id="MobiDB-lite"/>
    </source>
</evidence>
<evidence type="ECO:0000313" key="5">
    <source>
        <dbReference type="EMBL" id="CAG2188153.1"/>
    </source>
</evidence>
<dbReference type="AlphaFoldDB" id="A0A8S3PWL0"/>
<dbReference type="EMBL" id="CAJPWZ010000197">
    <property type="protein sequence ID" value="CAG2188153.1"/>
    <property type="molecule type" value="Genomic_DNA"/>
</dbReference>
<name>A0A8S3PWL0_MYTED</name>
<dbReference type="Pfam" id="PF17921">
    <property type="entry name" value="Integrase_H2C2"/>
    <property type="match status" value="1"/>
</dbReference>
<organism evidence="5 6">
    <name type="scientific">Mytilus edulis</name>
    <name type="common">Blue mussel</name>
    <dbReference type="NCBI Taxonomy" id="6550"/>
    <lineage>
        <taxon>Eukaryota</taxon>
        <taxon>Metazoa</taxon>
        <taxon>Spiralia</taxon>
        <taxon>Lophotrochozoa</taxon>
        <taxon>Mollusca</taxon>
        <taxon>Bivalvia</taxon>
        <taxon>Autobranchia</taxon>
        <taxon>Pteriomorphia</taxon>
        <taxon>Mytilida</taxon>
        <taxon>Mytiloidea</taxon>
        <taxon>Mytilidae</taxon>
        <taxon>Mytilinae</taxon>
        <taxon>Mytilus</taxon>
    </lineage>
</organism>
<evidence type="ECO:0000256" key="1">
    <source>
        <dbReference type="PROSITE-ProRule" id="PRU00047"/>
    </source>
</evidence>
<dbReference type="OrthoDB" id="8039770at2759"/>
<feature type="domain" description="CCHC-type" evidence="3">
    <location>
        <begin position="218"/>
        <end position="231"/>
    </location>
</feature>
<feature type="compositionally biased region" description="Polar residues" evidence="2">
    <location>
        <begin position="184"/>
        <end position="210"/>
    </location>
</feature>